<dbReference type="RefSeq" id="WP_068761232.1">
    <property type="nucleotide sequence ID" value="NZ_LXIE01000006.1"/>
</dbReference>
<protein>
    <recommendedName>
        <fullName evidence="3">SGNH hydrolase-type esterase domain-containing protein</fullName>
    </recommendedName>
</protein>
<keyword evidence="2" id="KW-1185">Reference proteome</keyword>
<dbReference type="EMBL" id="LXIE01000006">
    <property type="protein sequence ID" value="OAD91997.1"/>
    <property type="molecule type" value="Genomic_DNA"/>
</dbReference>
<dbReference type="Proteomes" id="UP000077552">
    <property type="component" value="Unassembled WGS sequence"/>
</dbReference>
<proteinExistence type="predicted"/>
<gene>
    <name evidence="1" type="ORF">A7A78_10060</name>
</gene>
<comment type="caution">
    <text evidence="1">The sequence shown here is derived from an EMBL/GenBank/DDBJ whole genome shotgun (WGS) entry which is preliminary data.</text>
</comment>
<dbReference type="OrthoDB" id="9761723at2"/>
<sequence length="302" mass="35705">MGFFIPVIIAYFILELLVLNIPINYKVFGTYLDTHFQEIEVMALGSSQMKCGFNPALSDENAINFASTSQHHNEDFHILKGTIDRLPKLKYVLLEVSYNHLELPHHPNDYWKNTIYLKYYNVNAFERPTWFKDRLVYLSNPRFYSHKLMDYYFYKTDHSQLNEYGFDINNYEGAFKKLNYDETKIASHKFKIIDREDTAIFKKNTAYLFEMLDYLQAKKLKVIVATPPLYKTYLKERNPNVVQRRDIVLSVIKKKYNNVILLKEETDTLQFTAKDFLNENHLNPDGAKKFTALVNQKLDSLN</sequence>
<organism evidence="1 2">
    <name type="scientific">Aequorivita soesokkakensis</name>
    <dbReference type="NCBI Taxonomy" id="1385699"/>
    <lineage>
        <taxon>Bacteria</taxon>
        <taxon>Pseudomonadati</taxon>
        <taxon>Bacteroidota</taxon>
        <taxon>Flavobacteriia</taxon>
        <taxon>Flavobacteriales</taxon>
        <taxon>Flavobacteriaceae</taxon>
        <taxon>Aequorivita</taxon>
    </lineage>
</organism>
<dbReference type="SUPFAM" id="SSF52266">
    <property type="entry name" value="SGNH hydrolase"/>
    <property type="match status" value="1"/>
</dbReference>
<dbReference type="STRING" id="1385699.A7A78_10060"/>
<name>A0A1A9LFW0_9FLAO</name>
<accession>A0A1A9LFW0</accession>
<reference evidence="1 2" key="1">
    <citation type="submission" date="2016-05" db="EMBL/GenBank/DDBJ databases">
        <title>Genome sequencing of Vitellibacter soesokkakensis RSSK-12.</title>
        <authorList>
            <person name="Thevarajoo S."/>
            <person name="Selvaratnam C."/>
            <person name="Goh K.M."/>
            <person name="Chan K.-G."/>
            <person name="Chong C.S."/>
        </authorList>
    </citation>
    <scope>NUCLEOTIDE SEQUENCE [LARGE SCALE GENOMIC DNA]</scope>
    <source>
        <strain evidence="1 2">RSSK-12</strain>
    </source>
</reference>
<evidence type="ECO:0000313" key="2">
    <source>
        <dbReference type="Proteomes" id="UP000077552"/>
    </source>
</evidence>
<dbReference type="AlphaFoldDB" id="A0A1A9LFW0"/>
<evidence type="ECO:0008006" key="3">
    <source>
        <dbReference type="Google" id="ProtNLM"/>
    </source>
</evidence>
<evidence type="ECO:0000313" key="1">
    <source>
        <dbReference type="EMBL" id="OAD91997.1"/>
    </source>
</evidence>